<keyword evidence="6" id="KW-1003">Cell membrane</keyword>
<dbReference type="UniPathway" id="UPA00219"/>
<evidence type="ECO:0000256" key="4">
    <source>
        <dbReference type="ARBA" id="ARBA00022989"/>
    </source>
</evidence>
<organism evidence="7 8">
    <name type="scientific">candidate division CPR2 bacterium GW2011_GWC1_41_48</name>
    <dbReference type="NCBI Taxonomy" id="1618344"/>
    <lineage>
        <taxon>Bacteria</taxon>
        <taxon>Bacteria division CPR2</taxon>
    </lineage>
</organism>
<evidence type="ECO:0000313" key="7">
    <source>
        <dbReference type="EMBL" id="KKS09677.1"/>
    </source>
</evidence>
<comment type="catalytic activity">
    <reaction evidence="6">
        <text>[GlcNAc-(1-&gt;4)-Mur2Ac(oyl-L-Ala-gamma-D-Glu-L-Lys-D-Ala-D-Ala)](n)-di-trans,octa-cis-undecaprenyl diphosphate + beta-D-GlcNAc-(1-&gt;4)-Mur2Ac(oyl-L-Ala-gamma-D-Glu-L-Lys-D-Ala-D-Ala)-di-trans,octa-cis-undecaprenyl diphosphate = [GlcNAc-(1-&gt;4)-Mur2Ac(oyl-L-Ala-gamma-D-Glu-L-Lys-D-Ala-D-Ala)](n+1)-di-trans,octa-cis-undecaprenyl diphosphate + di-trans,octa-cis-undecaprenyl diphosphate + H(+)</text>
        <dbReference type="Rhea" id="RHEA:23708"/>
        <dbReference type="Rhea" id="RHEA-COMP:9602"/>
        <dbReference type="Rhea" id="RHEA-COMP:9603"/>
        <dbReference type="ChEBI" id="CHEBI:15378"/>
        <dbReference type="ChEBI" id="CHEBI:58405"/>
        <dbReference type="ChEBI" id="CHEBI:60033"/>
        <dbReference type="ChEBI" id="CHEBI:78435"/>
        <dbReference type="EC" id="2.4.99.28"/>
    </reaction>
</comment>
<dbReference type="PANTHER" id="PTHR30474:SF1">
    <property type="entry name" value="PEPTIDOGLYCAN GLYCOSYLTRANSFERASE MRDB"/>
    <property type="match status" value="1"/>
</dbReference>
<feature type="transmembrane region" description="Helical" evidence="6">
    <location>
        <begin position="44"/>
        <end position="62"/>
    </location>
</feature>
<dbReference type="PATRIC" id="fig|1618344.3.peg.86"/>
<dbReference type="GO" id="GO:0032153">
    <property type="term" value="C:cell division site"/>
    <property type="evidence" value="ECO:0007669"/>
    <property type="project" value="TreeGrafter"/>
</dbReference>
<evidence type="ECO:0000256" key="3">
    <source>
        <dbReference type="ARBA" id="ARBA00022960"/>
    </source>
</evidence>
<proteinExistence type="inferred from homology"/>
<dbReference type="GO" id="GO:0005886">
    <property type="term" value="C:plasma membrane"/>
    <property type="evidence" value="ECO:0007669"/>
    <property type="project" value="UniProtKB-SubCell"/>
</dbReference>
<dbReference type="HAMAP" id="MF_02079">
    <property type="entry name" value="PGT_RodA"/>
    <property type="match status" value="1"/>
</dbReference>
<dbReference type="GO" id="GO:0008360">
    <property type="term" value="P:regulation of cell shape"/>
    <property type="evidence" value="ECO:0007669"/>
    <property type="project" value="UniProtKB-KW"/>
</dbReference>
<evidence type="ECO:0000256" key="1">
    <source>
        <dbReference type="ARBA" id="ARBA00004141"/>
    </source>
</evidence>
<accession>A0A0G0WC94</accession>
<feature type="transmembrane region" description="Helical" evidence="6">
    <location>
        <begin position="261"/>
        <end position="287"/>
    </location>
</feature>
<keyword evidence="2 6" id="KW-0812">Transmembrane</keyword>
<protein>
    <recommendedName>
        <fullName evidence="6">Peptidoglycan glycosyltransferase RodA</fullName>
        <shortName evidence="6">PGT</shortName>
        <ecNumber evidence="6">2.4.99.28</ecNumber>
    </recommendedName>
    <alternativeName>
        <fullName evidence="6">Cell elongation protein RodA</fullName>
    </alternativeName>
    <alternativeName>
        <fullName evidence="6">Cell wall polymerase</fullName>
    </alternativeName>
    <alternativeName>
        <fullName evidence="6">Peptidoglycan polymerase</fullName>
        <shortName evidence="6">PG polymerase</shortName>
    </alternativeName>
</protein>
<feature type="transmembrane region" description="Helical" evidence="6">
    <location>
        <begin position="159"/>
        <end position="176"/>
    </location>
</feature>
<evidence type="ECO:0000313" key="8">
    <source>
        <dbReference type="Proteomes" id="UP000033869"/>
    </source>
</evidence>
<sequence>MSKKILFKNFDWVLFAVVGLLISFGLLTIYSTAFAETDAKGNKAISQAVFAALGFILVFVFAKIDYRVFRKFTGLFYVIMIALLLVVEFAGSNVLGATRWINLGFFQLQPSEVAKIISIIILAKYFSDHNEEMWRVKHIIISGIYIIIPVLMVAKQPDLGTAIVIFSIWLGMLFVSNVKRSTLIKMAGIGLAILPLMWFTLHDYQKNRILTLFSPDADVLGKGWNVEQANIAIGSGQFFGRGFGYGSQSHLNFLPMQHTDFAFAVLAEEMGFLGSVILIGLYFLLLYRVLAIAKSSRDSFGMFIATGTAVMFFVHIFVNIGMNIRLMPATGIPLPFISAGGTAILINLAAIGILESIYSRHKKIDF</sequence>
<feature type="transmembrane region" description="Helical" evidence="6">
    <location>
        <begin position="12"/>
        <end position="32"/>
    </location>
</feature>
<comment type="pathway">
    <text evidence="6">Cell wall biogenesis; peptidoglycan biosynthesis.</text>
</comment>
<keyword evidence="6" id="KW-0808">Transferase</keyword>
<keyword evidence="6" id="KW-0328">Glycosyltransferase</keyword>
<comment type="function">
    <text evidence="6">Peptidoglycan polymerase that is essential for cell wall elongation.</text>
</comment>
<feature type="transmembrane region" description="Helical" evidence="6">
    <location>
        <begin position="332"/>
        <end position="354"/>
    </location>
</feature>
<dbReference type="AlphaFoldDB" id="A0A0G0WC94"/>
<evidence type="ECO:0000256" key="6">
    <source>
        <dbReference type="HAMAP-Rule" id="MF_02079"/>
    </source>
</evidence>
<feature type="transmembrane region" description="Helical" evidence="6">
    <location>
        <begin position="74"/>
        <end position="94"/>
    </location>
</feature>
<dbReference type="EMBL" id="LCBL01000001">
    <property type="protein sequence ID" value="KKS09677.1"/>
    <property type="molecule type" value="Genomic_DNA"/>
</dbReference>
<feature type="transmembrane region" description="Helical" evidence="6">
    <location>
        <begin position="183"/>
        <end position="201"/>
    </location>
</feature>
<evidence type="ECO:0000256" key="5">
    <source>
        <dbReference type="ARBA" id="ARBA00023136"/>
    </source>
</evidence>
<dbReference type="Proteomes" id="UP000033869">
    <property type="component" value="Unassembled WGS sequence"/>
</dbReference>
<keyword evidence="3 6" id="KW-0133">Cell shape</keyword>
<dbReference type="GO" id="GO:0051301">
    <property type="term" value="P:cell division"/>
    <property type="evidence" value="ECO:0007669"/>
    <property type="project" value="InterPro"/>
</dbReference>
<dbReference type="NCBIfam" id="TIGR02210">
    <property type="entry name" value="rodA_shape"/>
    <property type="match status" value="1"/>
</dbReference>
<dbReference type="InterPro" id="IPR001182">
    <property type="entry name" value="FtsW/RodA"/>
</dbReference>
<comment type="caution">
    <text evidence="7">The sequence shown here is derived from an EMBL/GenBank/DDBJ whole genome shotgun (WGS) entry which is preliminary data.</text>
</comment>
<dbReference type="GO" id="GO:0009252">
    <property type="term" value="P:peptidoglycan biosynthetic process"/>
    <property type="evidence" value="ECO:0007669"/>
    <property type="project" value="UniProtKB-UniRule"/>
</dbReference>
<dbReference type="PANTHER" id="PTHR30474">
    <property type="entry name" value="CELL CYCLE PROTEIN"/>
    <property type="match status" value="1"/>
</dbReference>
<dbReference type="EC" id="2.4.99.28" evidence="6"/>
<name>A0A0G0WC94_UNCC2</name>
<feature type="transmembrane region" description="Helical" evidence="6">
    <location>
        <begin position="100"/>
        <end position="122"/>
    </location>
</feature>
<comment type="subcellular location">
    <subcellularLocation>
        <location evidence="6">Cell membrane</location>
        <topology evidence="6">Multi-pass membrane protein</topology>
    </subcellularLocation>
    <subcellularLocation>
        <location evidence="1">Membrane</location>
        <topology evidence="1">Multi-pass membrane protein</topology>
    </subcellularLocation>
</comment>
<keyword evidence="5 6" id="KW-0472">Membrane</keyword>
<dbReference type="GO" id="GO:0015648">
    <property type="term" value="F:lipid-linked peptidoglycan transporter activity"/>
    <property type="evidence" value="ECO:0007669"/>
    <property type="project" value="TreeGrafter"/>
</dbReference>
<reference evidence="7 8" key="1">
    <citation type="journal article" date="2015" name="Nature">
        <title>rRNA introns, odd ribosomes, and small enigmatic genomes across a large radiation of phyla.</title>
        <authorList>
            <person name="Brown C.T."/>
            <person name="Hug L.A."/>
            <person name="Thomas B.C."/>
            <person name="Sharon I."/>
            <person name="Castelle C.J."/>
            <person name="Singh A."/>
            <person name="Wilkins M.J."/>
            <person name="Williams K.H."/>
            <person name="Banfield J.F."/>
        </authorList>
    </citation>
    <scope>NUCLEOTIDE SEQUENCE [LARGE SCALE GENOMIC DNA]</scope>
</reference>
<gene>
    <name evidence="6" type="primary">rodA</name>
    <name evidence="7" type="ORF">UU65_C0001G0082</name>
</gene>
<feature type="transmembrane region" description="Helical" evidence="6">
    <location>
        <begin position="134"/>
        <end position="153"/>
    </location>
</feature>
<feature type="transmembrane region" description="Helical" evidence="6">
    <location>
        <begin position="299"/>
        <end position="320"/>
    </location>
</feature>
<keyword evidence="6" id="KW-0573">Peptidoglycan synthesis</keyword>
<evidence type="ECO:0000256" key="2">
    <source>
        <dbReference type="ARBA" id="ARBA00022692"/>
    </source>
</evidence>
<dbReference type="InterPro" id="IPR011923">
    <property type="entry name" value="RodA/MrdB"/>
</dbReference>
<keyword evidence="4 6" id="KW-1133">Transmembrane helix</keyword>
<comment type="similarity">
    <text evidence="6">Belongs to the SEDS family. MrdB/RodA subfamily.</text>
</comment>
<dbReference type="GO" id="GO:0008955">
    <property type="term" value="F:peptidoglycan glycosyltransferase activity"/>
    <property type="evidence" value="ECO:0007669"/>
    <property type="project" value="UniProtKB-UniRule"/>
</dbReference>
<dbReference type="Pfam" id="PF01098">
    <property type="entry name" value="FTSW_RODA_SPOVE"/>
    <property type="match status" value="1"/>
</dbReference>
<dbReference type="GO" id="GO:0071555">
    <property type="term" value="P:cell wall organization"/>
    <property type="evidence" value="ECO:0007669"/>
    <property type="project" value="UniProtKB-KW"/>
</dbReference>
<keyword evidence="6" id="KW-0961">Cell wall biogenesis/degradation</keyword>